<keyword evidence="2" id="KW-0294">Fucose metabolism</keyword>
<keyword evidence="3" id="KW-0119">Carbohydrate metabolism</keyword>
<dbReference type="Gene3D" id="3.40.50.11350">
    <property type="match status" value="1"/>
</dbReference>
<evidence type="ECO:0000313" key="4">
    <source>
        <dbReference type="EMBL" id="CAK7230096.1"/>
    </source>
</evidence>
<organism evidence="4 5">
    <name type="scientific">Sporothrix bragantina</name>
    <dbReference type="NCBI Taxonomy" id="671064"/>
    <lineage>
        <taxon>Eukaryota</taxon>
        <taxon>Fungi</taxon>
        <taxon>Dikarya</taxon>
        <taxon>Ascomycota</taxon>
        <taxon>Pezizomycotina</taxon>
        <taxon>Sordariomycetes</taxon>
        <taxon>Sordariomycetidae</taxon>
        <taxon>Ophiostomatales</taxon>
        <taxon>Ophiostomataceae</taxon>
        <taxon>Sporothrix</taxon>
    </lineage>
</organism>
<dbReference type="Proteomes" id="UP001642406">
    <property type="component" value="Unassembled WGS sequence"/>
</dbReference>
<keyword evidence="5" id="KW-1185">Reference proteome</keyword>
<sequence>MAIDTEKITGFFAAGIANTQLGSLIAARRSLTKEQYIDAVLRDPIEGLVDLEPVRTRCSRIKPHPGLIWDCEIVKGGLGNVGNLVADCVLFGLEAGATTIIMPRIGIRDESNLSDLGDQSHSTDLSFLFDVDAFMSSWTAACPNVRVVLSADELPEGLPDAQNTARLEPWKLPGLDKFRKLVVDPINYRVCLDRWLVKSVPQAANMSTDRPFLVSAAEKPFNWHRTYLDSDFARAYARFFVFNRELRRLGAAALWSLEQRLGSSVVADALLFPSLFDSSPSSSSSEPVRNTSLVNTLGHNRLVSDGFMGVHLRTASDAANARWPGYESQAPQYIDMARTKNFSHIYIATGSPEHRMRFINDSAVHNLTVYWKEELLADTGDLETLKSLAWDQQAVVDMQVLLYSGFFMGMGRSSFSWAVAVRRSVIPEAGPLLVDYSCYPRAIEGVTLEPGYVPDATSEIGLTDDINVVLCDYLMHLADSTWQ</sequence>
<name>A0ABP0CDW1_9PEZI</name>
<evidence type="ECO:0000313" key="5">
    <source>
        <dbReference type="Proteomes" id="UP001642406"/>
    </source>
</evidence>
<evidence type="ECO:0000256" key="1">
    <source>
        <dbReference type="ARBA" id="ARBA00022679"/>
    </source>
</evidence>
<proteinExistence type="predicted"/>
<comment type="caution">
    <text evidence="4">The sequence shown here is derived from an EMBL/GenBank/DDBJ whole genome shotgun (WGS) entry which is preliminary data.</text>
</comment>
<reference evidence="4 5" key="1">
    <citation type="submission" date="2024-01" db="EMBL/GenBank/DDBJ databases">
        <authorList>
            <person name="Allen C."/>
            <person name="Tagirdzhanova G."/>
        </authorList>
    </citation>
    <scope>NUCLEOTIDE SEQUENCE [LARGE SCALE GENOMIC DNA]</scope>
</reference>
<dbReference type="Pfam" id="PF10250">
    <property type="entry name" value="O-FucT"/>
    <property type="match status" value="1"/>
</dbReference>
<dbReference type="InterPro" id="IPR019378">
    <property type="entry name" value="GDP-Fuc_O-FucTrfase"/>
</dbReference>
<protein>
    <submittedName>
        <fullName evidence="4">Inducible alternative oxidase 2</fullName>
    </submittedName>
</protein>
<keyword evidence="1" id="KW-0808">Transferase</keyword>
<accession>A0ABP0CDW1</accession>
<dbReference type="EMBL" id="CAWUHC010000084">
    <property type="protein sequence ID" value="CAK7230096.1"/>
    <property type="molecule type" value="Genomic_DNA"/>
</dbReference>
<evidence type="ECO:0000256" key="3">
    <source>
        <dbReference type="ARBA" id="ARBA00023277"/>
    </source>
</evidence>
<gene>
    <name evidence="4" type="primary">AOX2_3</name>
    <name evidence="4" type="ORF">SBRCBS47491_007472</name>
</gene>
<evidence type="ECO:0000256" key="2">
    <source>
        <dbReference type="ARBA" id="ARBA00023253"/>
    </source>
</evidence>
<dbReference type="CDD" id="cd11296">
    <property type="entry name" value="O-FucT_like"/>
    <property type="match status" value="1"/>
</dbReference>